<dbReference type="GO" id="GO:0003677">
    <property type="term" value="F:DNA binding"/>
    <property type="evidence" value="ECO:0007669"/>
    <property type="project" value="InterPro"/>
</dbReference>
<dbReference type="InterPro" id="IPR010982">
    <property type="entry name" value="Lambda_DNA-bd_dom_sf"/>
</dbReference>
<sequence length="262" mass="30529">MNRKEKKIGNPGKLKEKYLARNLRKQGFSYKEIIQKVEVSKSTVSQWCRDIELSEKEIQRLCKKRKAGGLKGSIKGAKIQQRLRIENTNFLMREGIKEIGKLNRRENLIAGAMLFASEGTKRDGSVDFANSDPRIISFMMKWLIEVCNVPKEKIKAKLYIHENLDEYGAREFWSNLINLPLYQFNKSYIAKNNVDRIRKNIHPYGVLTLRVYDSKLHRKIMGWIQGILFQWFPGSSAVEHAAVERQLPEEIPDEKVGEFKRT</sequence>
<dbReference type="Proteomes" id="UP000234145">
    <property type="component" value="Unassembled WGS sequence"/>
</dbReference>
<evidence type="ECO:0000313" key="1">
    <source>
        <dbReference type="EMBL" id="PIZ17378.1"/>
    </source>
</evidence>
<comment type="caution">
    <text evidence="1">The sequence shown here is derived from an EMBL/GenBank/DDBJ whole genome shotgun (WGS) entry which is preliminary data.</text>
</comment>
<name>A0A2H9PD54_9BACT</name>
<protein>
    <submittedName>
        <fullName evidence="1">Uncharacterized protein</fullName>
    </submittedName>
</protein>
<reference evidence="2" key="1">
    <citation type="submission" date="2017-09" db="EMBL/GenBank/DDBJ databases">
        <title>Depth-based differentiation of microbial function through sediment-hosted aquifers and enrichment of novel symbionts in the deep terrestrial subsurface.</title>
        <authorList>
            <person name="Probst A.J."/>
            <person name="Ladd B."/>
            <person name="Jarett J.K."/>
            <person name="Geller-Mcgrath D.E."/>
            <person name="Sieber C.M.K."/>
            <person name="Emerson J.B."/>
            <person name="Anantharaman K."/>
            <person name="Thomas B.C."/>
            <person name="Malmstrom R."/>
            <person name="Stieglmeier M."/>
            <person name="Klingl A."/>
            <person name="Woyke T."/>
            <person name="Ryan C.M."/>
            <person name="Banfield J.F."/>
        </authorList>
    </citation>
    <scope>NUCLEOTIDE SEQUENCE [LARGE SCALE GENOMIC DNA]</scope>
</reference>
<evidence type="ECO:0000313" key="2">
    <source>
        <dbReference type="Proteomes" id="UP000234145"/>
    </source>
</evidence>
<proteinExistence type="predicted"/>
<dbReference type="Gene3D" id="1.10.260.40">
    <property type="entry name" value="lambda repressor-like DNA-binding domains"/>
    <property type="match status" value="1"/>
</dbReference>
<accession>A0A2H9PD54</accession>
<dbReference type="AlphaFoldDB" id="A0A2H9PD54"/>
<gene>
    <name evidence="1" type="ORF">COY51_00310</name>
</gene>
<dbReference type="EMBL" id="PFMS01000007">
    <property type="protein sequence ID" value="PIZ17378.1"/>
    <property type="molecule type" value="Genomic_DNA"/>
</dbReference>
<organism evidence="1 2">
    <name type="scientific">Candidatus Desantisbacteria bacterium CG_4_10_14_0_8_um_filter_39_17</name>
    <dbReference type="NCBI Taxonomy" id="1974542"/>
    <lineage>
        <taxon>Bacteria</taxon>
        <taxon>Candidatus Desantisiibacteriota</taxon>
    </lineage>
</organism>